<evidence type="ECO:0000256" key="1">
    <source>
        <dbReference type="SAM" id="MobiDB-lite"/>
    </source>
</evidence>
<accession>A0ABM9D516</accession>
<dbReference type="PANTHER" id="PTHR39185:SF1">
    <property type="entry name" value="SWARMING MOTILITY PROTEIN SWRD"/>
    <property type="match status" value="1"/>
</dbReference>
<dbReference type="RefSeq" id="WP_305731256.1">
    <property type="nucleotide sequence ID" value="NZ_OW150024.1"/>
</dbReference>
<gene>
    <name evidence="2" type="ORF">GEAMG1_0489</name>
</gene>
<keyword evidence="3" id="KW-1185">Reference proteome</keyword>
<dbReference type="EMBL" id="OW150024">
    <property type="protein sequence ID" value="CAH2030311.1"/>
    <property type="molecule type" value="Genomic_DNA"/>
</dbReference>
<feature type="region of interest" description="Disordered" evidence="1">
    <location>
        <begin position="81"/>
        <end position="104"/>
    </location>
</feature>
<evidence type="ECO:0000313" key="2">
    <source>
        <dbReference type="EMBL" id="CAH2030311.1"/>
    </source>
</evidence>
<keyword evidence="2" id="KW-0282">Flagellum</keyword>
<keyword evidence="2" id="KW-0966">Cell projection</keyword>
<sequence length="104" mass="12063">MILVTRLDRQVMLLNPDHIISIEETPDTVITLYNGHHILVRERSRVLLNRIVAFRTRVLRQASAAWQRPKYCSRSRLSLYTPPHGAAHQPESRDGLLPLHHQDV</sequence>
<keyword evidence="2" id="KW-0969">Cilium</keyword>
<dbReference type="PANTHER" id="PTHR39185">
    <property type="entry name" value="SWARMING MOTILITY PROTEIN SWRD"/>
    <property type="match status" value="1"/>
</dbReference>
<dbReference type="Proteomes" id="UP001295463">
    <property type="component" value="Chromosome"/>
</dbReference>
<dbReference type="InterPro" id="IPR009384">
    <property type="entry name" value="SwrD-like"/>
</dbReference>
<protein>
    <submittedName>
        <fullName evidence="2">Flagellar protein FlbD</fullName>
    </submittedName>
</protein>
<evidence type="ECO:0000313" key="3">
    <source>
        <dbReference type="Proteomes" id="UP001295463"/>
    </source>
</evidence>
<name>A0ABM9D516_9BACT</name>
<organism evidence="2 3">
    <name type="scientific">Trichlorobacter ammonificans</name>
    <dbReference type="NCBI Taxonomy" id="2916410"/>
    <lineage>
        <taxon>Bacteria</taxon>
        <taxon>Pseudomonadati</taxon>
        <taxon>Thermodesulfobacteriota</taxon>
        <taxon>Desulfuromonadia</taxon>
        <taxon>Geobacterales</taxon>
        <taxon>Geobacteraceae</taxon>
        <taxon>Trichlorobacter</taxon>
    </lineage>
</organism>
<proteinExistence type="predicted"/>
<reference evidence="2 3" key="1">
    <citation type="submission" date="2022-03" db="EMBL/GenBank/DDBJ databases">
        <authorList>
            <person name="Koch H."/>
        </authorList>
    </citation>
    <scope>NUCLEOTIDE SEQUENCE [LARGE SCALE GENOMIC DNA]</scope>
    <source>
        <strain evidence="2 3">G1</strain>
    </source>
</reference>
<feature type="compositionally biased region" description="Basic and acidic residues" evidence="1">
    <location>
        <begin position="90"/>
        <end position="104"/>
    </location>
</feature>
<dbReference type="Pfam" id="PF06289">
    <property type="entry name" value="FlbD"/>
    <property type="match status" value="1"/>
</dbReference>